<dbReference type="eggNOG" id="ENOG503308G">
    <property type="taxonomic scope" value="Bacteria"/>
</dbReference>
<protein>
    <submittedName>
        <fullName evidence="1">Uncharacterized protein</fullName>
    </submittedName>
</protein>
<dbReference type="AlphaFoldDB" id="A0A0A2UYY4"/>
<keyword evidence="2" id="KW-1185">Reference proteome</keyword>
<dbReference type="InterPro" id="IPR054055">
    <property type="entry name" value="YpzH"/>
</dbReference>
<dbReference type="Pfam" id="PF21835">
    <property type="entry name" value="YIEGIA_cap"/>
    <property type="match status" value="1"/>
</dbReference>
<evidence type="ECO:0000313" key="1">
    <source>
        <dbReference type="EMBL" id="KGP93144.1"/>
    </source>
</evidence>
<organism evidence="1 2">
    <name type="scientific">Pontibacillus chungwhensis BH030062</name>
    <dbReference type="NCBI Taxonomy" id="1385513"/>
    <lineage>
        <taxon>Bacteria</taxon>
        <taxon>Bacillati</taxon>
        <taxon>Bacillota</taxon>
        <taxon>Bacilli</taxon>
        <taxon>Bacillales</taxon>
        <taxon>Bacillaceae</taxon>
        <taxon>Pontibacillus</taxon>
    </lineage>
</organism>
<name>A0A0A2UYY4_9BACI</name>
<sequence>MKVEKMVLASVTMKRDNVDGGSPIFICDTKEEMDKVAANLEAILDGISHALSDELYIIVKH</sequence>
<reference evidence="1 2" key="1">
    <citation type="submission" date="2013-08" db="EMBL/GenBank/DDBJ databases">
        <title>Genome of Pontibacillus chungwhensis.</title>
        <authorList>
            <person name="Wang Q."/>
            <person name="Wang G."/>
        </authorList>
    </citation>
    <scope>NUCLEOTIDE SEQUENCE [LARGE SCALE GENOMIC DNA]</scope>
    <source>
        <strain evidence="1 2">BH030062</strain>
    </source>
</reference>
<dbReference type="Proteomes" id="UP000030153">
    <property type="component" value="Unassembled WGS sequence"/>
</dbReference>
<dbReference type="STRING" id="1385513.N780_12595"/>
<dbReference type="EMBL" id="AVBG01000001">
    <property type="protein sequence ID" value="KGP93144.1"/>
    <property type="molecule type" value="Genomic_DNA"/>
</dbReference>
<dbReference type="RefSeq" id="WP_036779438.1">
    <property type="nucleotide sequence ID" value="NZ_AVBG01000001.1"/>
</dbReference>
<comment type="caution">
    <text evidence="1">The sequence shown here is derived from an EMBL/GenBank/DDBJ whole genome shotgun (WGS) entry which is preliminary data.</text>
</comment>
<dbReference type="OrthoDB" id="1955035at2"/>
<gene>
    <name evidence="1" type="ORF">N780_12595</name>
</gene>
<evidence type="ECO:0000313" key="2">
    <source>
        <dbReference type="Proteomes" id="UP000030153"/>
    </source>
</evidence>
<accession>A0A0A2UYY4</accession>
<proteinExistence type="predicted"/>